<protein>
    <submittedName>
        <fullName evidence="1">Uncharacterized protein</fullName>
    </submittedName>
</protein>
<comment type="caution">
    <text evidence="1">The sequence shown here is derived from an EMBL/GenBank/DDBJ whole genome shotgun (WGS) entry which is preliminary data.</text>
</comment>
<dbReference type="EMBL" id="CM056744">
    <property type="protein sequence ID" value="KAJ8668115.1"/>
    <property type="molecule type" value="Genomic_DNA"/>
</dbReference>
<dbReference type="Proteomes" id="UP001239111">
    <property type="component" value="Chromosome 4"/>
</dbReference>
<sequence length="565" mass="63132">MDVTLDDRLGAFQQISQRKLVEILDTIPGKKDFIIEQKLMKILDSFVGVAVLKRYGVDKIFKFSQGLKPSNTQRIYVITCDLVTCQNAFDQIRSELSLSSNLSHHVLIAPFIPISINNLLEENGLCGLVTLRPLAWEFIRIDGNVLTLETPMFSDLYYHKDTSLLPSLAKSLWTLRMVLGAPNFTFTMGRHSQRILKMISSMDETLGSPDTKNEIGALIIMDRDQDFVSTLLTPVTYLGLMSEVVDINVGSATLGNLQTKLDPAKDQVYSEVRDKHFSDAFPTLRTKAKSLKAEQESMQSMKLSEMKHYVQTTLQKTAKTKQQLEFHITACEAAVNALASQFEDLHRIETSILECSRRSECLEYILKHIDDHPNRSLRLFSLLSIASDGVTNNEILPLQKSHLHAHGYQLIPLFYKLETAGLIHKRTENMLKRLPNWTSKWMAGAKRLKLFPNPSKPVDLKGPLCPSYVFSGSYIPLIAQILNIVRSQITDPKGFEELVSSPGCTFTGIQGPIHPAVVVVCVVGGIGFSEISACRLIEKLAGIQLVIVSDSLLNGNQVMESLKNA</sequence>
<evidence type="ECO:0000313" key="2">
    <source>
        <dbReference type="Proteomes" id="UP001239111"/>
    </source>
</evidence>
<keyword evidence="2" id="KW-1185">Reference proteome</keyword>
<reference evidence="1" key="1">
    <citation type="submission" date="2023-04" db="EMBL/GenBank/DDBJ databases">
        <title>A chromosome-level genome assembly of the parasitoid wasp Eretmocerus hayati.</title>
        <authorList>
            <person name="Zhong Y."/>
            <person name="Liu S."/>
            <person name="Liu Y."/>
        </authorList>
    </citation>
    <scope>NUCLEOTIDE SEQUENCE</scope>
    <source>
        <strain evidence="1">ZJU_SS_LIU_2023</strain>
    </source>
</reference>
<accession>A0ACC2NET9</accession>
<evidence type="ECO:0000313" key="1">
    <source>
        <dbReference type="EMBL" id="KAJ8668115.1"/>
    </source>
</evidence>
<organism evidence="1 2">
    <name type="scientific">Eretmocerus hayati</name>
    <dbReference type="NCBI Taxonomy" id="131215"/>
    <lineage>
        <taxon>Eukaryota</taxon>
        <taxon>Metazoa</taxon>
        <taxon>Ecdysozoa</taxon>
        <taxon>Arthropoda</taxon>
        <taxon>Hexapoda</taxon>
        <taxon>Insecta</taxon>
        <taxon>Pterygota</taxon>
        <taxon>Neoptera</taxon>
        <taxon>Endopterygota</taxon>
        <taxon>Hymenoptera</taxon>
        <taxon>Apocrita</taxon>
        <taxon>Proctotrupomorpha</taxon>
        <taxon>Chalcidoidea</taxon>
        <taxon>Aphelinidae</taxon>
        <taxon>Aphelininae</taxon>
        <taxon>Eretmocerus</taxon>
    </lineage>
</organism>
<name>A0ACC2NET9_9HYME</name>
<proteinExistence type="predicted"/>
<gene>
    <name evidence="1" type="ORF">QAD02_009778</name>
</gene>